<feature type="region of interest" description="Disordered" evidence="1">
    <location>
        <begin position="1"/>
        <end position="36"/>
    </location>
</feature>
<accession>D6CVE3</accession>
<feature type="compositionally biased region" description="Polar residues" evidence="1">
    <location>
        <begin position="1"/>
        <end position="13"/>
    </location>
</feature>
<reference key="1">
    <citation type="submission" date="2009-07" db="EMBL/GenBank/DDBJ databases">
        <authorList>
            <person name="Genoscope - CEA"/>
        </authorList>
    </citation>
    <scope>NUCLEOTIDE SEQUENCE</scope>
    <source>
        <strain>3As</strain>
    </source>
</reference>
<evidence type="ECO:0000313" key="2">
    <source>
        <dbReference type="EMBL" id="CAZ89262.1"/>
    </source>
</evidence>
<feature type="compositionally biased region" description="Polar residues" evidence="1">
    <location>
        <begin position="27"/>
        <end position="36"/>
    </location>
</feature>
<dbReference type="EMBL" id="FP475956">
    <property type="protein sequence ID" value="CAZ89262.1"/>
    <property type="molecule type" value="Genomic_DNA"/>
</dbReference>
<dbReference type="HOGENOM" id="CLU_2848449_0_0_4"/>
<evidence type="ECO:0000313" key="3">
    <source>
        <dbReference type="Proteomes" id="UP000002372"/>
    </source>
</evidence>
<dbReference type="Proteomes" id="UP000002372">
    <property type="component" value="Chromosome"/>
</dbReference>
<organism evidence="2 3">
    <name type="scientific">Thiomonas arsenitoxydans (strain DSM 22701 / CIP 110005 / 3As)</name>
    <dbReference type="NCBI Taxonomy" id="426114"/>
    <lineage>
        <taxon>Bacteria</taxon>
        <taxon>Pseudomonadati</taxon>
        <taxon>Pseudomonadota</taxon>
        <taxon>Betaproteobacteria</taxon>
        <taxon>Burkholderiales</taxon>
        <taxon>Thiomonas</taxon>
    </lineage>
</organism>
<evidence type="ECO:0000256" key="1">
    <source>
        <dbReference type="SAM" id="MobiDB-lite"/>
    </source>
</evidence>
<dbReference type="KEGG" id="thi:THI_2646"/>
<gene>
    <name evidence="2" type="ordered locus">THI_2646</name>
</gene>
<name>D6CVE3_THIA3</name>
<reference evidence="3" key="2">
    <citation type="journal article" date="2010" name="PLoS Genet.">
        <title>Structure, function, and evolution of the Thiomonas spp. genome.</title>
        <authorList>
            <person name="Arsene-Ploetze F."/>
            <person name="Koechler S."/>
            <person name="Marchal M."/>
            <person name="Coppee J.Y."/>
            <person name="Chandler M."/>
            <person name="Bonnefoy V."/>
            <person name="Brochier-Armanet C."/>
            <person name="Barakat M."/>
            <person name="Barbe V."/>
            <person name="Battaglia-Brunet F."/>
            <person name="Bruneel O."/>
            <person name="Bryan C.G."/>
            <person name="Cleiss-Arnold J."/>
            <person name="Cruveiller S."/>
            <person name="Erhardt M."/>
            <person name="Heinrich-Salmeron A."/>
            <person name="Hommais F."/>
            <person name="Joulian C."/>
            <person name="Krin E."/>
            <person name="Lieutaud A."/>
            <person name="Lievremont D."/>
            <person name="Michel C."/>
            <person name="Muller D."/>
            <person name="Ortet P."/>
            <person name="Proux C."/>
            <person name="Siguier P."/>
            <person name="Roche D."/>
            <person name="Rouy Z."/>
            <person name="Salvignol G."/>
            <person name="Slyemi D."/>
            <person name="Talla E."/>
            <person name="Weiss S."/>
            <person name="Weissenbach J."/>
            <person name="Medigue C."/>
            <person name="Bertin P.N."/>
        </authorList>
    </citation>
    <scope>NUCLEOTIDE SEQUENCE [LARGE SCALE GENOMIC DNA]</scope>
    <source>
        <strain evidence="3">DSM 22701 / CIP 110005 / 3As</strain>
    </source>
</reference>
<dbReference type="AlphaFoldDB" id="D6CVE3"/>
<protein>
    <submittedName>
        <fullName evidence="2">Uncharacterized protein</fullName>
    </submittedName>
</protein>
<sequence>MSTSQLASRSDSAPSKLPQGSLEPRASSPSGDLTRTRQIWGAIGELENCHTGGISWLSGLRSPIS</sequence>
<proteinExistence type="predicted"/>